<name>A0A699GK50_TANCI</name>
<protein>
    <submittedName>
        <fullName evidence="2">Uncharacterized protein</fullName>
    </submittedName>
</protein>
<feature type="region of interest" description="Disordered" evidence="1">
    <location>
        <begin position="25"/>
        <end position="108"/>
    </location>
</feature>
<sequence length="108" mass="10935">MKPVQPMSLSMPHVKRYDDPEFRCESYMPAAPGGGMNSYAGSGGDGNGNDIGTSGGRYSDDGSAGAAKHLARRSSVEGGDSEMSGNGGGVSKEKSLSASALDRKGMGS</sequence>
<dbReference type="AlphaFoldDB" id="A0A699GK50"/>
<organism evidence="2">
    <name type="scientific">Tanacetum cinerariifolium</name>
    <name type="common">Dalmatian daisy</name>
    <name type="synonym">Chrysanthemum cinerariifolium</name>
    <dbReference type="NCBI Taxonomy" id="118510"/>
    <lineage>
        <taxon>Eukaryota</taxon>
        <taxon>Viridiplantae</taxon>
        <taxon>Streptophyta</taxon>
        <taxon>Embryophyta</taxon>
        <taxon>Tracheophyta</taxon>
        <taxon>Spermatophyta</taxon>
        <taxon>Magnoliopsida</taxon>
        <taxon>eudicotyledons</taxon>
        <taxon>Gunneridae</taxon>
        <taxon>Pentapetalae</taxon>
        <taxon>asterids</taxon>
        <taxon>campanulids</taxon>
        <taxon>Asterales</taxon>
        <taxon>Asteraceae</taxon>
        <taxon>Asteroideae</taxon>
        <taxon>Anthemideae</taxon>
        <taxon>Anthemidinae</taxon>
        <taxon>Tanacetum</taxon>
    </lineage>
</organism>
<proteinExistence type="predicted"/>
<feature type="compositionally biased region" description="Basic and acidic residues" evidence="1">
    <location>
        <begin position="91"/>
        <end position="108"/>
    </location>
</feature>
<comment type="caution">
    <text evidence="2">The sequence shown here is derived from an EMBL/GenBank/DDBJ whole genome shotgun (WGS) entry which is preliminary data.</text>
</comment>
<gene>
    <name evidence="2" type="ORF">Tci_001699</name>
</gene>
<evidence type="ECO:0000256" key="1">
    <source>
        <dbReference type="SAM" id="MobiDB-lite"/>
    </source>
</evidence>
<dbReference type="EMBL" id="BKCJ010000093">
    <property type="protein sequence ID" value="GEU29721.1"/>
    <property type="molecule type" value="Genomic_DNA"/>
</dbReference>
<accession>A0A699GK50</accession>
<evidence type="ECO:0000313" key="2">
    <source>
        <dbReference type="EMBL" id="GEU29721.1"/>
    </source>
</evidence>
<reference evidence="2" key="1">
    <citation type="journal article" date="2019" name="Sci. Rep.">
        <title>Draft genome of Tanacetum cinerariifolium, the natural source of mosquito coil.</title>
        <authorList>
            <person name="Yamashiro T."/>
            <person name="Shiraishi A."/>
            <person name="Satake H."/>
            <person name="Nakayama K."/>
        </authorList>
    </citation>
    <scope>NUCLEOTIDE SEQUENCE</scope>
</reference>
<feature type="compositionally biased region" description="Gly residues" evidence="1">
    <location>
        <begin position="32"/>
        <end position="55"/>
    </location>
</feature>